<dbReference type="OrthoDB" id="250606at2"/>
<dbReference type="GO" id="GO:0030246">
    <property type="term" value="F:carbohydrate binding"/>
    <property type="evidence" value="ECO:0007669"/>
    <property type="project" value="UniProtKB-ARBA"/>
</dbReference>
<feature type="domain" description="Periplasmic binding protein" evidence="5">
    <location>
        <begin position="35"/>
        <end position="291"/>
    </location>
</feature>
<dbReference type="EMBL" id="NJGU01000005">
    <property type="protein sequence ID" value="OWY29344.1"/>
    <property type="molecule type" value="Genomic_DNA"/>
</dbReference>
<evidence type="ECO:0000313" key="8">
    <source>
        <dbReference type="Proteomes" id="UP000197596"/>
    </source>
</evidence>
<organism evidence="7 8">
    <name type="scientific">Herbaspirillum robiniae</name>
    <dbReference type="NCBI Taxonomy" id="2014887"/>
    <lineage>
        <taxon>Bacteria</taxon>
        <taxon>Pseudomonadati</taxon>
        <taxon>Pseudomonadota</taxon>
        <taxon>Betaproteobacteria</taxon>
        <taxon>Burkholderiales</taxon>
        <taxon>Oxalobacteraceae</taxon>
        <taxon>Herbaspirillum</taxon>
    </lineage>
</organism>
<evidence type="ECO:0000256" key="3">
    <source>
        <dbReference type="ARBA" id="ARBA00022729"/>
    </source>
</evidence>
<accession>A0A246WUG0</accession>
<dbReference type="PANTHER" id="PTHR46847">
    <property type="entry name" value="D-ALLOSE-BINDING PERIPLASMIC PROTEIN-RELATED"/>
    <property type="match status" value="1"/>
</dbReference>
<feature type="chain" id="PRO_5013168223" evidence="4">
    <location>
        <begin position="28"/>
        <end position="318"/>
    </location>
</feature>
<dbReference type="Proteomes" id="UP000197596">
    <property type="component" value="Unassembled WGS sequence"/>
</dbReference>
<protein>
    <submittedName>
        <fullName evidence="6">ABC transporter substrate-binding protein</fullName>
    </submittedName>
    <submittedName>
        <fullName evidence="7">Transcriptional regulator</fullName>
    </submittedName>
</protein>
<dbReference type="Proteomes" id="UP000536746">
    <property type="component" value="Unassembled WGS sequence"/>
</dbReference>
<dbReference type="InterPro" id="IPR025997">
    <property type="entry name" value="SBP_2_dom"/>
</dbReference>
<dbReference type="EMBL" id="JABFMT010000002">
    <property type="protein sequence ID" value="NUU00521.1"/>
    <property type="molecule type" value="Genomic_DNA"/>
</dbReference>
<evidence type="ECO:0000256" key="1">
    <source>
        <dbReference type="ARBA" id="ARBA00004196"/>
    </source>
</evidence>
<keyword evidence="3 4" id="KW-0732">Signal</keyword>
<evidence type="ECO:0000256" key="2">
    <source>
        <dbReference type="ARBA" id="ARBA00007639"/>
    </source>
</evidence>
<evidence type="ECO:0000313" key="9">
    <source>
        <dbReference type="Proteomes" id="UP000536746"/>
    </source>
</evidence>
<dbReference type="PANTHER" id="PTHR46847:SF2">
    <property type="entry name" value="ABC TRANSPORTER SUGAR-BINDING PROTEIN"/>
    <property type="match status" value="1"/>
</dbReference>
<comment type="subcellular location">
    <subcellularLocation>
        <location evidence="1">Cell envelope</location>
    </subcellularLocation>
</comment>
<dbReference type="Pfam" id="PF13407">
    <property type="entry name" value="Peripla_BP_4"/>
    <property type="match status" value="1"/>
</dbReference>
<dbReference type="PROSITE" id="PS51257">
    <property type="entry name" value="PROKAR_LIPOPROTEIN"/>
    <property type="match status" value="1"/>
</dbReference>
<evidence type="ECO:0000259" key="5">
    <source>
        <dbReference type="Pfam" id="PF13407"/>
    </source>
</evidence>
<dbReference type="CDD" id="cd06321">
    <property type="entry name" value="PBP1_ABC_sugar_binding-like"/>
    <property type="match status" value="1"/>
</dbReference>
<evidence type="ECO:0000256" key="4">
    <source>
        <dbReference type="SAM" id="SignalP"/>
    </source>
</evidence>
<comment type="caution">
    <text evidence="7">The sequence shown here is derived from an EMBL/GenBank/DDBJ whole genome shotgun (WGS) entry which is preliminary data.</text>
</comment>
<evidence type="ECO:0000313" key="6">
    <source>
        <dbReference type="EMBL" id="NUU00521.1"/>
    </source>
</evidence>
<sequence>MVKKSLVAACSLSLLACAAFTASTASAADKPLKSVGVTLGDLANPFFVAISKGAESGVHKINPDAKVTVVSSKYDLNTQVGQIENFIANKVDMIVVNAADSKGIGPAVKKAQKAGIVVVAVDVVAEGADVTVMSDNTMAGAESCKYIATQLQGKGNVVIVNGPPVSAVMDRAAGCKAEFKKTPGIKVLSDNQNAGGSRDGGMTTMSNLLAAYPKIDAVFAINDPTAIGAELAIRQAKRTDVKLISGVDGAPDAERALKDGKSLFAASPAQDPYGMAAESVAIGYAAMNGRKPEKPVKLLPVQLITRDNVGSYKGWVHN</sequence>
<reference evidence="6 9" key="2">
    <citation type="journal article" date="2020" name="Front. Plant Sci.">
        <title>Isolation of Rhizosphere Bacteria That Improve Quality and Water Stress Tolerance in Greenhouse Ornamentals.</title>
        <authorList>
            <person name="Nordstedt N.P."/>
            <person name="Jones M.L."/>
        </authorList>
    </citation>
    <scope>NUCLEOTIDE SEQUENCE [LARGE SCALE GENOMIC DNA]</scope>
    <source>
        <strain evidence="6 9">C6C2</strain>
    </source>
</reference>
<comment type="similarity">
    <text evidence="2">Belongs to the bacterial solute-binding protein 2 family.</text>
</comment>
<dbReference type="InterPro" id="IPR028082">
    <property type="entry name" value="Peripla_BP_I"/>
</dbReference>
<dbReference type="Gene3D" id="3.40.50.2300">
    <property type="match status" value="2"/>
</dbReference>
<feature type="signal peptide" evidence="4">
    <location>
        <begin position="1"/>
        <end position="27"/>
    </location>
</feature>
<dbReference type="AlphaFoldDB" id="A0A246WUG0"/>
<dbReference type="RefSeq" id="WP_079216684.1">
    <property type="nucleotide sequence ID" value="NZ_CP018845.1"/>
</dbReference>
<reference evidence="7 8" key="1">
    <citation type="submission" date="2017-06" db="EMBL/GenBank/DDBJ databases">
        <title>Herbaspirillum phytohormonus sp. nov., isolated from the root nodule of Robinia pseudoacacia in lead-zinc mine.</title>
        <authorList>
            <person name="Fan M."/>
            <person name="Lin Y."/>
        </authorList>
    </citation>
    <scope>NUCLEOTIDE SEQUENCE [LARGE SCALE GENOMIC DNA]</scope>
    <source>
        <strain evidence="7 8">HZ10</strain>
    </source>
</reference>
<name>A0A246WUG0_9BURK</name>
<dbReference type="SUPFAM" id="SSF53822">
    <property type="entry name" value="Periplasmic binding protein-like I"/>
    <property type="match status" value="1"/>
</dbReference>
<keyword evidence="9" id="KW-1185">Reference proteome</keyword>
<evidence type="ECO:0000313" key="7">
    <source>
        <dbReference type="EMBL" id="OWY29344.1"/>
    </source>
</evidence>
<gene>
    <name evidence="7" type="ORF">CEJ42_10900</name>
    <name evidence="6" type="ORF">HNO84_02840</name>
</gene>
<proteinExistence type="inferred from homology"/>
<dbReference type="GO" id="GO:0030313">
    <property type="term" value="C:cell envelope"/>
    <property type="evidence" value="ECO:0007669"/>
    <property type="project" value="UniProtKB-SubCell"/>
</dbReference>